<protein>
    <submittedName>
        <fullName evidence="14">Sensor histidine kinase</fullName>
    </submittedName>
</protein>
<dbReference type="InterPro" id="IPR036890">
    <property type="entry name" value="HATPase_C_sf"/>
</dbReference>
<evidence type="ECO:0000313" key="15">
    <source>
        <dbReference type="Proteomes" id="UP000276128"/>
    </source>
</evidence>
<accession>A0A430JJL1</accession>
<dbReference type="InterPro" id="IPR003660">
    <property type="entry name" value="HAMP_dom"/>
</dbReference>
<dbReference type="Gene3D" id="3.30.565.10">
    <property type="entry name" value="Histidine kinase-like ATPase, C-terminal domain"/>
    <property type="match status" value="1"/>
</dbReference>
<dbReference type="PROSITE" id="PS50885">
    <property type="entry name" value="HAMP"/>
    <property type="match status" value="1"/>
</dbReference>
<keyword evidence="7 14" id="KW-0418">Kinase</keyword>
<keyword evidence="3" id="KW-0597">Phosphoprotein</keyword>
<feature type="domain" description="HAMP" evidence="13">
    <location>
        <begin position="322"/>
        <end position="374"/>
    </location>
</feature>
<dbReference type="PANTHER" id="PTHR34220">
    <property type="entry name" value="SENSOR HISTIDINE KINASE YPDA"/>
    <property type="match status" value="1"/>
</dbReference>
<dbReference type="PANTHER" id="PTHR34220:SF11">
    <property type="entry name" value="SENSOR PROTEIN KINASE HPTS"/>
    <property type="match status" value="1"/>
</dbReference>
<gene>
    <name evidence="14" type="ORF">EJQ19_02740</name>
</gene>
<comment type="subcellular location">
    <subcellularLocation>
        <location evidence="1">Cell membrane</location>
        <topology evidence="1">Multi-pass membrane protein</topology>
    </subcellularLocation>
</comment>
<dbReference type="Gene3D" id="1.10.287.130">
    <property type="match status" value="1"/>
</dbReference>
<dbReference type="InterPro" id="IPR003594">
    <property type="entry name" value="HATPase_dom"/>
</dbReference>
<evidence type="ECO:0000256" key="7">
    <source>
        <dbReference type="ARBA" id="ARBA00022777"/>
    </source>
</evidence>
<dbReference type="OrthoDB" id="9809348at2"/>
<evidence type="ECO:0000256" key="3">
    <source>
        <dbReference type="ARBA" id="ARBA00022553"/>
    </source>
</evidence>
<keyword evidence="2" id="KW-1003">Cell membrane</keyword>
<keyword evidence="11 12" id="KW-0472">Membrane</keyword>
<dbReference type="EMBL" id="RXHU01000011">
    <property type="protein sequence ID" value="RTE11221.1"/>
    <property type="molecule type" value="Genomic_DNA"/>
</dbReference>
<dbReference type="Pfam" id="PF06580">
    <property type="entry name" value="His_kinase"/>
    <property type="match status" value="1"/>
</dbReference>
<dbReference type="GO" id="GO:0005886">
    <property type="term" value="C:plasma membrane"/>
    <property type="evidence" value="ECO:0007669"/>
    <property type="project" value="UniProtKB-SubCell"/>
</dbReference>
<evidence type="ECO:0000256" key="10">
    <source>
        <dbReference type="ARBA" id="ARBA00023012"/>
    </source>
</evidence>
<evidence type="ECO:0000256" key="5">
    <source>
        <dbReference type="ARBA" id="ARBA00022692"/>
    </source>
</evidence>
<dbReference type="InterPro" id="IPR010559">
    <property type="entry name" value="Sig_transdc_His_kin_internal"/>
</dbReference>
<dbReference type="SMART" id="SM00387">
    <property type="entry name" value="HATPase_c"/>
    <property type="match status" value="1"/>
</dbReference>
<proteinExistence type="predicted"/>
<keyword evidence="10" id="KW-0902">Two-component regulatory system</keyword>
<keyword evidence="15" id="KW-1185">Reference proteome</keyword>
<evidence type="ECO:0000256" key="2">
    <source>
        <dbReference type="ARBA" id="ARBA00022475"/>
    </source>
</evidence>
<dbReference type="Gene3D" id="3.30.450.20">
    <property type="entry name" value="PAS domain"/>
    <property type="match status" value="1"/>
</dbReference>
<keyword evidence="6" id="KW-0547">Nucleotide-binding</keyword>
<dbReference type="SUPFAM" id="SSF158472">
    <property type="entry name" value="HAMP domain-like"/>
    <property type="match status" value="1"/>
</dbReference>
<keyword evidence="5 12" id="KW-0812">Transmembrane</keyword>
<name>A0A430JJL1_9BACL</name>
<keyword evidence="4" id="KW-0808">Transferase</keyword>
<evidence type="ECO:0000256" key="6">
    <source>
        <dbReference type="ARBA" id="ARBA00022741"/>
    </source>
</evidence>
<evidence type="ECO:0000256" key="9">
    <source>
        <dbReference type="ARBA" id="ARBA00022989"/>
    </source>
</evidence>
<evidence type="ECO:0000259" key="13">
    <source>
        <dbReference type="PROSITE" id="PS50885"/>
    </source>
</evidence>
<keyword evidence="8" id="KW-0067">ATP-binding</keyword>
<dbReference type="Proteomes" id="UP000276128">
    <property type="component" value="Unassembled WGS sequence"/>
</dbReference>
<sequence>MAFIYRISFQQRVWIGFIFVVTVAVAATGLLSYRIAANISETNAYKLSQDTLNKTSQALDEKLGKVRTSIFSMIMNPDYQKAVGFNSSSSQEANYYTYLSSMQDVYVQLRTIEPMIVSALVATPKGNYYQITQAVKPQYSFYGTDLHQRIMAQTGKHREAWVEGHEDAIFEGGKRVITFLTEGILNDVSREVFVAANLKEEELKGFVSTNLNWSEGSYFLVNQQGLDVFQPDADAGFTQKLKANPLFIQALQQQDGFFEYEADHQGYMINYTRLKVAGDWTLFSVLPKSQLFAQLEGLKWTILTIIISCLLIGFVVAKLMTSFLMKPLLNLQYVMHKVEHNDWSMRFQSDYADEITQVGFRFNRMLDEINRLFQEVSVAEKEKHISEMKALQAQIAPHFLYNTLNTIYWKSQLDQSEAVQKMVLALSKLFQLGLNKGQELTTLKNELQHVEHYLMIQQECYEHLFDYFIELDEGVDVQQTMVKIIIQPLVENAILHGFKNRNEGGEIKITVRQSERSLFLIVEDNGEGMAVYAPDAQRESNANSSGFALYNIQRRLELHYGSEALIKVESELGAFTRITLRIPRRFDEPHYGGNP</sequence>
<comment type="caution">
    <text evidence="14">The sequence shown here is derived from an EMBL/GenBank/DDBJ whole genome shotgun (WGS) entry which is preliminary data.</text>
</comment>
<feature type="transmembrane region" description="Helical" evidence="12">
    <location>
        <begin position="12"/>
        <end position="33"/>
    </location>
</feature>
<dbReference type="InterPro" id="IPR050640">
    <property type="entry name" value="Bact_2-comp_sensor_kinase"/>
</dbReference>
<dbReference type="GO" id="GO:0005524">
    <property type="term" value="F:ATP binding"/>
    <property type="evidence" value="ECO:0007669"/>
    <property type="project" value="UniProtKB-KW"/>
</dbReference>
<keyword evidence="9 12" id="KW-1133">Transmembrane helix</keyword>
<evidence type="ECO:0000256" key="8">
    <source>
        <dbReference type="ARBA" id="ARBA00022840"/>
    </source>
</evidence>
<dbReference type="SUPFAM" id="SSF55874">
    <property type="entry name" value="ATPase domain of HSP90 chaperone/DNA topoisomerase II/histidine kinase"/>
    <property type="match status" value="1"/>
</dbReference>
<evidence type="ECO:0000256" key="12">
    <source>
        <dbReference type="SAM" id="Phobius"/>
    </source>
</evidence>
<evidence type="ECO:0000256" key="11">
    <source>
        <dbReference type="ARBA" id="ARBA00023136"/>
    </source>
</evidence>
<evidence type="ECO:0000256" key="1">
    <source>
        <dbReference type="ARBA" id="ARBA00004651"/>
    </source>
</evidence>
<feature type="transmembrane region" description="Helical" evidence="12">
    <location>
        <begin position="297"/>
        <end position="317"/>
    </location>
</feature>
<dbReference type="Pfam" id="PF00672">
    <property type="entry name" value="HAMP"/>
    <property type="match status" value="1"/>
</dbReference>
<dbReference type="AlphaFoldDB" id="A0A430JJL1"/>
<organism evidence="14 15">
    <name type="scientific">Paenibacillus whitsoniae</name>
    <dbReference type="NCBI Taxonomy" id="2496558"/>
    <lineage>
        <taxon>Bacteria</taxon>
        <taxon>Bacillati</taxon>
        <taxon>Bacillota</taxon>
        <taxon>Bacilli</taxon>
        <taxon>Bacillales</taxon>
        <taxon>Paenibacillaceae</taxon>
        <taxon>Paenibacillus</taxon>
    </lineage>
</organism>
<dbReference type="SMART" id="SM00304">
    <property type="entry name" value="HAMP"/>
    <property type="match status" value="1"/>
</dbReference>
<reference evidence="14 15" key="1">
    <citation type="submission" date="2018-12" db="EMBL/GenBank/DDBJ databases">
        <title>Bacillus ochoae sp. nov., Paenibacillus whitsoniae sp. nov., Paenibacillus spiritus sp. nov. Isolated from the Mars Exploration Rover during spacecraft assembly.</title>
        <authorList>
            <person name="Seuylemezian A."/>
            <person name="Vaishampayan P."/>
        </authorList>
    </citation>
    <scope>NUCLEOTIDE SEQUENCE [LARGE SCALE GENOMIC DNA]</scope>
    <source>
        <strain evidence="14 15">MER 54</strain>
    </source>
</reference>
<evidence type="ECO:0000313" key="14">
    <source>
        <dbReference type="EMBL" id="RTE11221.1"/>
    </source>
</evidence>
<dbReference type="GO" id="GO:0000155">
    <property type="term" value="F:phosphorelay sensor kinase activity"/>
    <property type="evidence" value="ECO:0007669"/>
    <property type="project" value="InterPro"/>
</dbReference>
<dbReference type="CDD" id="cd06225">
    <property type="entry name" value="HAMP"/>
    <property type="match status" value="1"/>
</dbReference>
<evidence type="ECO:0000256" key="4">
    <source>
        <dbReference type="ARBA" id="ARBA00022679"/>
    </source>
</evidence>
<dbReference type="Pfam" id="PF02518">
    <property type="entry name" value="HATPase_c"/>
    <property type="match status" value="1"/>
</dbReference>
<dbReference type="RefSeq" id="WP_126139672.1">
    <property type="nucleotide sequence ID" value="NZ_RXHU01000011.1"/>
</dbReference>